<comment type="caution">
    <text evidence="1">The sequence shown here is derived from an EMBL/GenBank/DDBJ whole genome shotgun (WGS) entry which is preliminary data.</text>
</comment>
<proteinExistence type="predicted"/>
<gene>
    <name evidence="1" type="ORF">GCM10009838_20160</name>
</gene>
<evidence type="ECO:0000313" key="1">
    <source>
        <dbReference type="EMBL" id="GAA1963082.1"/>
    </source>
</evidence>
<reference evidence="2" key="1">
    <citation type="journal article" date="2019" name="Int. J. Syst. Evol. Microbiol.">
        <title>The Global Catalogue of Microorganisms (GCM) 10K type strain sequencing project: providing services to taxonomists for standard genome sequencing and annotation.</title>
        <authorList>
            <consortium name="The Broad Institute Genomics Platform"/>
            <consortium name="The Broad Institute Genome Sequencing Center for Infectious Disease"/>
            <person name="Wu L."/>
            <person name="Ma J."/>
        </authorList>
    </citation>
    <scope>NUCLEOTIDE SEQUENCE [LARGE SCALE GENOMIC DNA]</scope>
    <source>
        <strain evidence="2">JCM 16013</strain>
    </source>
</reference>
<keyword evidence="2" id="KW-1185">Reference proteome</keyword>
<organism evidence="1 2">
    <name type="scientific">Catenulispora subtropica</name>
    <dbReference type="NCBI Taxonomy" id="450798"/>
    <lineage>
        <taxon>Bacteria</taxon>
        <taxon>Bacillati</taxon>
        <taxon>Actinomycetota</taxon>
        <taxon>Actinomycetes</taxon>
        <taxon>Catenulisporales</taxon>
        <taxon>Catenulisporaceae</taxon>
        <taxon>Catenulispora</taxon>
    </lineage>
</organism>
<name>A0ABP5CII8_9ACTN</name>
<accession>A0ABP5CII8</accession>
<dbReference type="Proteomes" id="UP001499854">
    <property type="component" value="Unassembled WGS sequence"/>
</dbReference>
<dbReference type="EMBL" id="BAAAQM010000008">
    <property type="protein sequence ID" value="GAA1963082.1"/>
    <property type="molecule type" value="Genomic_DNA"/>
</dbReference>
<protein>
    <submittedName>
        <fullName evidence="1">Uncharacterized protein</fullName>
    </submittedName>
</protein>
<dbReference type="RefSeq" id="WP_344656672.1">
    <property type="nucleotide sequence ID" value="NZ_BAAAQM010000008.1"/>
</dbReference>
<evidence type="ECO:0000313" key="2">
    <source>
        <dbReference type="Proteomes" id="UP001499854"/>
    </source>
</evidence>
<sequence length="205" mass="22319">MTALRAVVELGWTENEDAPWPVEPLGEYRWGPLDSTTTAAVIGTVMAATADWCRPDDSDYDSVPTAAEALRWIADSDYLVICAGVQASDGTTTVNPGCCCELNDWHGWADPRRRSAMWLGHSPEPWIEDTEAGLMVHQDKRPEGEARQSPVLITTAELPQLLADLRTDLLGFLAAVERWAVGLTGDPRLAAAVVANIDHHLGLHP</sequence>